<dbReference type="InterPro" id="IPR029032">
    <property type="entry name" value="AhpD-like"/>
</dbReference>
<gene>
    <name evidence="2" type="ORF">GCM10009665_63850</name>
</gene>
<sequence length="163" mass="17647">MSTATEPATVPVPAPAPRMAFHQLVPDVYRAMAELTRAASAGLDPLLAELVKIRASMINGCAYCIDMHSTDALKLGEGPHRIVALPAWRETPFFTARERAALALTEAVTLLTEGHVPDAVYDEAAARFDQQEVARLISLIATINAWNRFGVATRLSPPARSRT</sequence>
<dbReference type="InterPro" id="IPR004675">
    <property type="entry name" value="AhpD_core"/>
</dbReference>
<organism evidence="2 3">
    <name type="scientific">Kitasatospora nipponensis</name>
    <dbReference type="NCBI Taxonomy" id="258049"/>
    <lineage>
        <taxon>Bacteria</taxon>
        <taxon>Bacillati</taxon>
        <taxon>Actinomycetota</taxon>
        <taxon>Actinomycetes</taxon>
        <taxon>Kitasatosporales</taxon>
        <taxon>Streptomycetaceae</taxon>
        <taxon>Kitasatospora</taxon>
    </lineage>
</organism>
<dbReference type="RefSeq" id="WP_344445596.1">
    <property type="nucleotide sequence ID" value="NZ_BAAALF010000173.1"/>
</dbReference>
<dbReference type="PANTHER" id="PTHR34846:SF10">
    <property type="entry name" value="CYTOPLASMIC PROTEIN"/>
    <property type="match status" value="1"/>
</dbReference>
<dbReference type="EMBL" id="BAAALF010000173">
    <property type="protein sequence ID" value="GAA1265959.1"/>
    <property type="molecule type" value="Genomic_DNA"/>
</dbReference>
<protein>
    <submittedName>
        <fullName evidence="2">Carboxymuconolactone decarboxylase family protein</fullName>
    </submittedName>
</protein>
<keyword evidence="3" id="KW-1185">Reference proteome</keyword>
<evidence type="ECO:0000313" key="3">
    <source>
        <dbReference type="Proteomes" id="UP001500037"/>
    </source>
</evidence>
<evidence type="ECO:0000313" key="2">
    <source>
        <dbReference type="EMBL" id="GAA1265959.1"/>
    </source>
</evidence>
<dbReference type="Proteomes" id="UP001500037">
    <property type="component" value="Unassembled WGS sequence"/>
</dbReference>
<feature type="domain" description="Carboxymuconolactone decarboxylase-like" evidence="1">
    <location>
        <begin position="26"/>
        <end position="106"/>
    </location>
</feature>
<dbReference type="SUPFAM" id="SSF69118">
    <property type="entry name" value="AhpD-like"/>
    <property type="match status" value="1"/>
</dbReference>
<comment type="caution">
    <text evidence="2">The sequence shown here is derived from an EMBL/GenBank/DDBJ whole genome shotgun (WGS) entry which is preliminary data.</text>
</comment>
<evidence type="ECO:0000259" key="1">
    <source>
        <dbReference type="Pfam" id="PF02627"/>
    </source>
</evidence>
<accession>A0ABN1X147</accession>
<reference evidence="2 3" key="1">
    <citation type="journal article" date="2019" name="Int. J. Syst. Evol. Microbiol.">
        <title>The Global Catalogue of Microorganisms (GCM) 10K type strain sequencing project: providing services to taxonomists for standard genome sequencing and annotation.</title>
        <authorList>
            <consortium name="The Broad Institute Genomics Platform"/>
            <consortium name="The Broad Institute Genome Sequencing Center for Infectious Disease"/>
            <person name="Wu L."/>
            <person name="Ma J."/>
        </authorList>
    </citation>
    <scope>NUCLEOTIDE SEQUENCE [LARGE SCALE GENOMIC DNA]</scope>
    <source>
        <strain evidence="2 3">JCM 13004</strain>
    </source>
</reference>
<dbReference type="Gene3D" id="1.20.1290.10">
    <property type="entry name" value="AhpD-like"/>
    <property type="match status" value="1"/>
</dbReference>
<dbReference type="PANTHER" id="PTHR34846">
    <property type="entry name" value="4-CARBOXYMUCONOLACTONE DECARBOXYLASE FAMILY PROTEIN (AFU_ORTHOLOGUE AFUA_6G11590)"/>
    <property type="match status" value="1"/>
</dbReference>
<dbReference type="NCBIfam" id="TIGR00778">
    <property type="entry name" value="ahpD_dom"/>
    <property type="match status" value="1"/>
</dbReference>
<dbReference type="Pfam" id="PF02627">
    <property type="entry name" value="CMD"/>
    <property type="match status" value="1"/>
</dbReference>
<name>A0ABN1X147_9ACTN</name>
<proteinExistence type="predicted"/>
<dbReference type="InterPro" id="IPR003779">
    <property type="entry name" value="CMD-like"/>
</dbReference>